<keyword evidence="4" id="KW-1185">Reference proteome</keyword>
<dbReference type="GO" id="GO:0016616">
    <property type="term" value="F:oxidoreductase activity, acting on the CH-OH group of donors, NAD or NADP as acceptor"/>
    <property type="evidence" value="ECO:0007669"/>
    <property type="project" value="TreeGrafter"/>
</dbReference>
<comment type="caution">
    <text evidence="3">The sequence shown here is derived from an EMBL/GenBank/DDBJ whole genome shotgun (WGS) entry which is preliminary data.</text>
</comment>
<dbReference type="PANTHER" id="PTHR42760:SF115">
    <property type="entry name" value="3-OXOACYL-[ACYL-CARRIER-PROTEIN] REDUCTASE FABG"/>
    <property type="match status" value="1"/>
</dbReference>
<gene>
    <name evidence="3" type="ORF">DIE28_01315</name>
</gene>
<evidence type="ECO:0000256" key="2">
    <source>
        <dbReference type="ARBA" id="ARBA00023002"/>
    </source>
</evidence>
<dbReference type="Proteomes" id="UP000256679">
    <property type="component" value="Unassembled WGS sequence"/>
</dbReference>
<dbReference type="Pfam" id="PF13561">
    <property type="entry name" value="adh_short_C2"/>
    <property type="match status" value="1"/>
</dbReference>
<reference evidence="3 4" key="1">
    <citation type="submission" date="2018-05" db="EMBL/GenBank/DDBJ databases">
        <title>Whole genome sequencing of Paracoccus thiocyanatus SST.</title>
        <authorList>
            <person name="Ghosh W."/>
            <person name="Rameez M.J."/>
            <person name="Roy C."/>
        </authorList>
    </citation>
    <scope>NUCLEOTIDE SEQUENCE [LARGE SCALE GENOMIC DNA]</scope>
    <source>
        <strain evidence="3 4">SST</strain>
    </source>
</reference>
<dbReference type="PRINTS" id="PR00081">
    <property type="entry name" value="GDHRDH"/>
</dbReference>
<evidence type="ECO:0000313" key="3">
    <source>
        <dbReference type="EMBL" id="RDW14666.1"/>
    </source>
</evidence>
<keyword evidence="2" id="KW-0560">Oxidoreductase</keyword>
<evidence type="ECO:0000256" key="1">
    <source>
        <dbReference type="ARBA" id="ARBA00006484"/>
    </source>
</evidence>
<protein>
    <submittedName>
        <fullName evidence="3">NAD-dependent dehydratase</fullName>
    </submittedName>
</protein>
<organism evidence="3 4">
    <name type="scientific">Paracoccus thiocyanatus</name>
    <dbReference type="NCBI Taxonomy" id="34006"/>
    <lineage>
        <taxon>Bacteria</taxon>
        <taxon>Pseudomonadati</taxon>
        <taxon>Pseudomonadota</taxon>
        <taxon>Alphaproteobacteria</taxon>
        <taxon>Rhodobacterales</taxon>
        <taxon>Paracoccaceae</taxon>
        <taxon>Paracoccus</taxon>
    </lineage>
</organism>
<dbReference type="RefSeq" id="WP_115754328.1">
    <property type="nucleotide sequence ID" value="NZ_QFCQ01000004.1"/>
</dbReference>
<dbReference type="AlphaFoldDB" id="A0A3D8PF11"/>
<dbReference type="FunFam" id="3.40.50.720:FF:000084">
    <property type="entry name" value="Short-chain dehydrogenase reductase"/>
    <property type="match status" value="1"/>
</dbReference>
<dbReference type="EMBL" id="QFCQ01000004">
    <property type="protein sequence ID" value="RDW14666.1"/>
    <property type="molecule type" value="Genomic_DNA"/>
</dbReference>
<dbReference type="Gene3D" id="3.40.50.720">
    <property type="entry name" value="NAD(P)-binding Rossmann-like Domain"/>
    <property type="match status" value="1"/>
</dbReference>
<dbReference type="SUPFAM" id="SSF51735">
    <property type="entry name" value="NAD(P)-binding Rossmann-fold domains"/>
    <property type="match status" value="1"/>
</dbReference>
<sequence length="249" mass="25630">MQDESGQIAPVAAITGGAGGIGRACAATLMREGYRVILLDHDENALDMACGETGATAMALDVADPQAVGRVFARIDQAGQGLDLLVNNAGIAIRGPTLACRPQDWDRVIAVNLTGSFLCAQAAGRIMIPRKGGNIVNVASIMGLSGGLYANLSYQASKGGVVNLTRALAAEWACHGIRVNAVAPTWVDTDLIAPLKAEPGFVERVGLFTPMRRLASPGDVAEAVAFLAGPRAAMTTGHVLPVDGGFLAI</sequence>
<proteinExistence type="inferred from homology"/>
<dbReference type="PRINTS" id="PR00080">
    <property type="entry name" value="SDRFAMILY"/>
</dbReference>
<dbReference type="PANTHER" id="PTHR42760">
    <property type="entry name" value="SHORT-CHAIN DEHYDROGENASES/REDUCTASES FAMILY MEMBER"/>
    <property type="match status" value="1"/>
</dbReference>
<evidence type="ECO:0000313" key="4">
    <source>
        <dbReference type="Proteomes" id="UP000256679"/>
    </source>
</evidence>
<accession>A0A3D8PF11</accession>
<dbReference type="CDD" id="cd05233">
    <property type="entry name" value="SDR_c"/>
    <property type="match status" value="1"/>
</dbReference>
<dbReference type="InterPro" id="IPR002347">
    <property type="entry name" value="SDR_fam"/>
</dbReference>
<comment type="similarity">
    <text evidence="1">Belongs to the short-chain dehydrogenases/reductases (SDR) family.</text>
</comment>
<name>A0A3D8PF11_9RHOB</name>
<dbReference type="InterPro" id="IPR036291">
    <property type="entry name" value="NAD(P)-bd_dom_sf"/>
</dbReference>